<accession>A0A0N0S656</accession>
<dbReference type="PATRIC" id="fig|36816.3.peg.2894"/>
<dbReference type="RefSeq" id="WP_030818853.1">
    <property type="nucleotide sequence ID" value="NZ_JBFBKA010000027.1"/>
</dbReference>
<dbReference type="Proteomes" id="UP000037773">
    <property type="component" value="Unassembled WGS sequence"/>
</dbReference>
<organism evidence="1 2">
    <name type="scientific">Streptomyces caelestis</name>
    <dbReference type="NCBI Taxonomy" id="36816"/>
    <lineage>
        <taxon>Bacteria</taxon>
        <taxon>Bacillati</taxon>
        <taxon>Actinomycetota</taxon>
        <taxon>Actinomycetes</taxon>
        <taxon>Kitasatosporales</taxon>
        <taxon>Streptomycetaceae</taxon>
        <taxon>Streptomyces</taxon>
    </lineage>
</organism>
<dbReference type="AlphaFoldDB" id="A0A0N0S656"/>
<keyword evidence="2" id="KW-1185">Reference proteome</keyword>
<reference evidence="1 2" key="1">
    <citation type="submission" date="2015-07" db="EMBL/GenBank/DDBJ databases">
        <authorList>
            <person name="Noorani M."/>
        </authorList>
    </citation>
    <scope>NUCLEOTIDE SEQUENCE [LARGE SCALE GENOMIC DNA]</scope>
    <source>
        <strain evidence="1 2">NRRL B-24567</strain>
    </source>
</reference>
<sequence length="146" mass="15989">MADVYELQLTLDLPGSLPPRDLALLRWHLGEEGGRQDDGYAYPLWGDRGPALRIGGALVGELCSDGPQWALTVRQEAHPDEFDDLRRMVLWLGARTTTVGTVGYLRFHESHLPDVLVAEAGAVRSAVLRVEKVLESATEVIPGPHA</sequence>
<evidence type="ECO:0000313" key="1">
    <source>
        <dbReference type="EMBL" id="KOT39784.1"/>
    </source>
</evidence>
<protein>
    <submittedName>
        <fullName evidence="1">Uncharacterized protein</fullName>
    </submittedName>
</protein>
<proteinExistence type="predicted"/>
<gene>
    <name evidence="1" type="ORF">ADK41_13395</name>
</gene>
<dbReference type="OrthoDB" id="4171745at2"/>
<evidence type="ECO:0000313" key="2">
    <source>
        <dbReference type="Proteomes" id="UP000037773"/>
    </source>
</evidence>
<comment type="caution">
    <text evidence="1">The sequence shown here is derived from an EMBL/GenBank/DDBJ whole genome shotgun (WGS) entry which is preliminary data.</text>
</comment>
<dbReference type="EMBL" id="LGCN01000132">
    <property type="protein sequence ID" value="KOT39784.1"/>
    <property type="molecule type" value="Genomic_DNA"/>
</dbReference>
<name>A0A0N0S656_9ACTN</name>